<sequence length="146" mass="16105">MVHILFDTSTVSYDDFILPMKGGGITDDYFKGAAPFQRGYGQRGAGIGDIMRGLWRFFLPIMRRVGTTVSEEALNTGQRALGRVIQGEPIKEALVSEGKKGIDTVLEKGGLPKQFGSGRGIKRKPIPSHQTVIKRKRLKSDAFGFY</sequence>
<dbReference type="EMBL" id="CAJEWN010002281">
    <property type="protein sequence ID" value="CAD2202923.1"/>
    <property type="molecule type" value="Genomic_DNA"/>
</dbReference>
<dbReference type="OrthoDB" id="5802787at2759"/>
<dbReference type="Proteomes" id="UP000580250">
    <property type="component" value="Unassembled WGS sequence"/>
</dbReference>
<reference evidence="1 2" key="1">
    <citation type="submission" date="2020-08" db="EMBL/GenBank/DDBJ databases">
        <authorList>
            <person name="Koutsovoulos G."/>
            <person name="Danchin GJ E."/>
        </authorList>
    </citation>
    <scope>NUCLEOTIDE SEQUENCE [LARGE SCALE GENOMIC DNA]</scope>
</reference>
<evidence type="ECO:0000313" key="1">
    <source>
        <dbReference type="EMBL" id="CAD2202923.1"/>
    </source>
</evidence>
<proteinExistence type="predicted"/>
<organism evidence="1 2">
    <name type="scientific">Meloidogyne enterolobii</name>
    <name type="common">Root-knot nematode worm</name>
    <name type="synonym">Meloidogyne mayaguensis</name>
    <dbReference type="NCBI Taxonomy" id="390850"/>
    <lineage>
        <taxon>Eukaryota</taxon>
        <taxon>Metazoa</taxon>
        <taxon>Ecdysozoa</taxon>
        <taxon>Nematoda</taxon>
        <taxon>Chromadorea</taxon>
        <taxon>Rhabditida</taxon>
        <taxon>Tylenchina</taxon>
        <taxon>Tylenchomorpha</taxon>
        <taxon>Tylenchoidea</taxon>
        <taxon>Meloidogynidae</taxon>
        <taxon>Meloidogyninae</taxon>
        <taxon>Meloidogyne</taxon>
    </lineage>
</organism>
<dbReference type="AlphaFoldDB" id="A0A6V7XUF2"/>
<protein>
    <submittedName>
        <fullName evidence="1">Uncharacterized protein</fullName>
    </submittedName>
</protein>
<accession>A0A6V7XUF2</accession>
<comment type="caution">
    <text evidence="1">The sequence shown here is derived from an EMBL/GenBank/DDBJ whole genome shotgun (WGS) entry which is preliminary data.</text>
</comment>
<evidence type="ECO:0000313" key="2">
    <source>
        <dbReference type="Proteomes" id="UP000580250"/>
    </source>
</evidence>
<name>A0A6V7XUF2_MELEN</name>
<gene>
    <name evidence="1" type="ORF">MENT_LOCUS56579</name>
</gene>